<keyword evidence="2" id="KW-1185">Reference proteome</keyword>
<sequence>MRIPQIQMESQQAKISMQTMNARQSIQQPQADLRIEQPKAVMKMRTTPGKLTIDQSQAWEEMNLKSTFKAVKENAVKGNQKVMEGIARVAQEGDEMIEIQNGQNAYVEQAKRQANPPMPETNITWIPSPFSVKTHYQPGQVDIQFQARKPSIDATVRKPVIQYAPGDVQIQLAQRNHLKIDLIK</sequence>
<dbReference type="AlphaFoldDB" id="A0A177ZJ44"/>
<dbReference type="InterPro" id="IPR045527">
    <property type="entry name" value="DUF6470"/>
</dbReference>
<evidence type="ECO:0000313" key="2">
    <source>
        <dbReference type="Proteomes" id="UP000077881"/>
    </source>
</evidence>
<evidence type="ECO:0008006" key="3">
    <source>
        <dbReference type="Google" id="ProtNLM"/>
    </source>
</evidence>
<dbReference type="EMBL" id="LDJR01000058">
    <property type="protein sequence ID" value="OAK67991.1"/>
    <property type="molecule type" value="Genomic_DNA"/>
</dbReference>
<dbReference type="Proteomes" id="UP000077881">
    <property type="component" value="Unassembled WGS sequence"/>
</dbReference>
<dbReference type="OrthoDB" id="2112831at2"/>
<evidence type="ECO:0000313" key="1">
    <source>
        <dbReference type="EMBL" id="OAK67991.1"/>
    </source>
</evidence>
<accession>A0A177ZJ44</accession>
<protein>
    <recommendedName>
        <fullName evidence="3">YviE</fullName>
    </recommendedName>
</protein>
<dbReference type="Pfam" id="PF20074">
    <property type="entry name" value="DUF6470"/>
    <property type="match status" value="1"/>
</dbReference>
<name>A0A177ZJ44_9BACI</name>
<dbReference type="STRING" id="217031.ABB05_18365"/>
<comment type="caution">
    <text evidence="1">The sequence shown here is derived from an EMBL/GenBank/DDBJ whole genome shotgun (WGS) entry which is preliminary data.</text>
</comment>
<dbReference type="PATRIC" id="fig|217031.6.peg.3981"/>
<dbReference type="RefSeq" id="WP_064468670.1">
    <property type="nucleotide sequence ID" value="NZ_LDJR01000058.1"/>
</dbReference>
<reference evidence="1 2" key="1">
    <citation type="submission" date="2015-05" db="EMBL/GenBank/DDBJ databases">
        <title>Comparison of genome.</title>
        <authorList>
            <person name="Zheng Z."/>
            <person name="Sun M."/>
        </authorList>
    </citation>
    <scope>NUCLEOTIDE SEQUENCE [LARGE SCALE GENOMIC DNA]</scope>
    <source>
        <strain evidence="1 2">G25-74</strain>
    </source>
</reference>
<organism evidence="1 2">
    <name type="scientific">Lederbergia galactosidilytica</name>
    <dbReference type="NCBI Taxonomy" id="217031"/>
    <lineage>
        <taxon>Bacteria</taxon>
        <taxon>Bacillati</taxon>
        <taxon>Bacillota</taxon>
        <taxon>Bacilli</taxon>
        <taxon>Bacillales</taxon>
        <taxon>Bacillaceae</taxon>
        <taxon>Lederbergia</taxon>
    </lineage>
</organism>
<proteinExistence type="predicted"/>
<gene>
    <name evidence="1" type="ORF">ABB05_18365</name>
</gene>